<dbReference type="Gene3D" id="3.30.70.60">
    <property type="match status" value="1"/>
</dbReference>
<proteinExistence type="predicted"/>
<keyword evidence="1" id="KW-0812">Transmembrane</keyword>
<feature type="transmembrane region" description="Helical" evidence="1">
    <location>
        <begin position="15"/>
        <end position="33"/>
    </location>
</feature>
<accession>A0A1F5NF10</accession>
<protein>
    <recommendedName>
        <fullName evidence="4">Pilus assembly protein PilO</fullName>
    </recommendedName>
</protein>
<comment type="caution">
    <text evidence="2">The sequence shown here is derived from an EMBL/GenBank/DDBJ whole genome shotgun (WGS) entry which is preliminary data.</text>
</comment>
<keyword evidence="1" id="KW-1133">Transmembrane helix</keyword>
<dbReference type="AlphaFoldDB" id="A0A1F5NF10"/>
<dbReference type="InterPro" id="IPR014717">
    <property type="entry name" value="Transl_elong_EF1B/ribsomal_bS6"/>
</dbReference>
<gene>
    <name evidence="2" type="ORF">A3K06_02045</name>
</gene>
<name>A0A1F5NF10_9BACT</name>
<evidence type="ECO:0000256" key="1">
    <source>
        <dbReference type="SAM" id="Phobius"/>
    </source>
</evidence>
<organism evidence="2 3">
    <name type="scientific">Candidatus Doudnabacteria bacterium RIFCSPHIGHO2_01_52_17</name>
    <dbReference type="NCBI Taxonomy" id="1817820"/>
    <lineage>
        <taxon>Bacteria</taxon>
        <taxon>Candidatus Doudnaibacteriota</taxon>
    </lineage>
</organism>
<keyword evidence="1" id="KW-0472">Membrane</keyword>
<evidence type="ECO:0008006" key="4">
    <source>
        <dbReference type="Google" id="ProtNLM"/>
    </source>
</evidence>
<sequence length="210" mass="23471">MKIPQGNFSQVSSGVFVPLLVVAIIAVGYFVVWPKYQGTQDVKQILDTRLLDAELRRGQLQSIQNLVQEFAEKKTRLNVLDDALPTAARIPELLANFDRLSAQSGLQLDSVGLSLLPDLDTPLEDIPESNFLFIEKFREETKNLHQLQALVKVRGNYTGFKTFLATLEQNLRLMDVEGFSITAPGGGEEAQEMTLSVNIYYHRNANFAGE</sequence>
<reference evidence="2 3" key="1">
    <citation type="journal article" date="2016" name="Nat. Commun.">
        <title>Thousands of microbial genomes shed light on interconnected biogeochemical processes in an aquifer system.</title>
        <authorList>
            <person name="Anantharaman K."/>
            <person name="Brown C.T."/>
            <person name="Hug L.A."/>
            <person name="Sharon I."/>
            <person name="Castelle C.J."/>
            <person name="Probst A.J."/>
            <person name="Thomas B.C."/>
            <person name="Singh A."/>
            <person name="Wilkins M.J."/>
            <person name="Karaoz U."/>
            <person name="Brodie E.L."/>
            <person name="Williams K.H."/>
            <person name="Hubbard S.S."/>
            <person name="Banfield J.F."/>
        </authorList>
    </citation>
    <scope>NUCLEOTIDE SEQUENCE [LARGE SCALE GENOMIC DNA]</scope>
</reference>
<dbReference type="EMBL" id="MFEG01000019">
    <property type="protein sequence ID" value="OGE76040.1"/>
    <property type="molecule type" value="Genomic_DNA"/>
</dbReference>
<evidence type="ECO:0000313" key="2">
    <source>
        <dbReference type="EMBL" id="OGE76040.1"/>
    </source>
</evidence>
<dbReference type="Proteomes" id="UP000176547">
    <property type="component" value="Unassembled WGS sequence"/>
</dbReference>
<evidence type="ECO:0000313" key="3">
    <source>
        <dbReference type="Proteomes" id="UP000176547"/>
    </source>
</evidence>